<dbReference type="AlphaFoldDB" id="A0A378ANS0"/>
<reference evidence="6 7" key="1">
    <citation type="submission" date="2018-06" db="EMBL/GenBank/DDBJ databases">
        <authorList>
            <consortium name="Pathogen Informatics"/>
            <person name="Doyle S."/>
        </authorList>
    </citation>
    <scope>NUCLEOTIDE SEQUENCE [LARGE SCALE GENOMIC DNA]</scope>
    <source>
        <strain evidence="6 7">NCTC9504</strain>
    </source>
</reference>
<proteinExistence type="predicted"/>
<sequence>MSSSLKYLLLVAPAALMIAILFLYPLGFSLVSAFTAPGQPFTLDHFRKVYALYASDVLFSLLIVLISVALLALLAITCRQ</sequence>
<keyword evidence="2 5" id="KW-0812">Transmembrane</keyword>
<evidence type="ECO:0000256" key="3">
    <source>
        <dbReference type="ARBA" id="ARBA00022989"/>
    </source>
</evidence>
<feature type="transmembrane region" description="Helical" evidence="5">
    <location>
        <begin position="57"/>
        <end position="76"/>
    </location>
</feature>
<dbReference type="Proteomes" id="UP000254020">
    <property type="component" value="Unassembled WGS sequence"/>
</dbReference>
<evidence type="ECO:0000313" key="6">
    <source>
        <dbReference type="EMBL" id="STV15323.1"/>
    </source>
</evidence>
<gene>
    <name evidence="6" type="ORF">NCTC9504_06112</name>
</gene>
<evidence type="ECO:0000313" key="7">
    <source>
        <dbReference type="Proteomes" id="UP000254020"/>
    </source>
</evidence>
<dbReference type="GO" id="GO:0016020">
    <property type="term" value="C:membrane"/>
    <property type="evidence" value="ECO:0007669"/>
    <property type="project" value="UniProtKB-SubCell"/>
</dbReference>
<name>A0A378ANS0_KLEPN</name>
<dbReference type="EMBL" id="UGMA01000005">
    <property type="protein sequence ID" value="STV15323.1"/>
    <property type="molecule type" value="Genomic_DNA"/>
</dbReference>
<dbReference type="InterPro" id="IPR035906">
    <property type="entry name" value="MetI-like_sf"/>
</dbReference>
<accession>A0A378ANS0</accession>
<evidence type="ECO:0000256" key="1">
    <source>
        <dbReference type="ARBA" id="ARBA00004141"/>
    </source>
</evidence>
<keyword evidence="3 5" id="KW-1133">Transmembrane helix</keyword>
<keyword evidence="4 5" id="KW-0472">Membrane</keyword>
<evidence type="ECO:0000256" key="5">
    <source>
        <dbReference type="SAM" id="Phobius"/>
    </source>
</evidence>
<protein>
    <submittedName>
        <fullName evidence="6">Binding-protein-dependent transport system inner membrane protein</fullName>
    </submittedName>
</protein>
<organism evidence="6 7">
    <name type="scientific">Klebsiella pneumoniae subsp. pneumoniae</name>
    <dbReference type="NCBI Taxonomy" id="72407"/>
    <lineage>
        <taxon>Bacteria</taxon>
        <taxon>Pseudomonadati</taxon>
        <taxon>Pseudomonadota</taxon>
        <taxon>Gammaproteobacteria</taxon>
        <taxon>Enterobacterales</taxon>
        <taxon>Enterobacteriaceae</taxon>
        <taxon>Klebsiella/Raoultella group</taxon>
        <taxon>Klebsiella</taxon>
        <taxon>Klebsiella pneumoniae complex</taxon>
    </lineage>
</organism>
<dbReference type="SUPFAM" id="SSF161098">
    <property type="entry name" value="MetI-like"/>
    <property type="match status" value="1"/>
</dbReference>
<comment type="subcellular location">
    <subcellularLocation>
        <location evidence="1">Membrane</location>
        <topology evidence="1">Multi-pass membrane protein</topology>
    </subcellularLocation>
</comment>
<evidence type="ECO:0000256" key="2">
    <source>
        <dbReference type="ARBA" id="ARBA00022692"/>
    </source>
</evidence>
<evidence type="ECO:0000256" key="4">
    <source>
        <dbReference type="ARBA" id="ARBA00023136"/>
    </source>
</evidence>